<comment type="caution">
    <text evidence="1">The sequence shown here is derived from an EMBL/GenBank/DDBJ whole genome shotgun (WGS) entry which is preliminary data.</text>
</comment>
<reference evidence="1 2" key="1">
    <citation type="submission" date="2020-12" db="EMBL/GenBank/DDBJ databases">
        <title>Concerted genomic and epigenomic changes stabilize Arabidopsis allopolyploids.</title>
        <authorList>
            <person name="Chen Z."/>
        </authorList>
    </citation>
    <scope>NUCLEOTIDE SEQUENCE [LARGE SCALE GENOMIC DNA]</scope>
    <source>
        <strain evidence="1">Allo738</strain>
        <tissue evidence="1">Leaf</tissue>
    </source>
</reference>
<evidence type="ECO:0000313" key="1">
    <source>
        <dbReference type="EMBL" id="KAG7578452.1"/>
    </source>
</evidence>
<protein>
    <submittedName>
        <fullName evidence="1">Uncharacterized protein</fullName>
    </submittedName>
</protein>
<keyword evidence="2" id="KW-1185">Reference proteome</keyword>
<dbReference type="AlphaFoldDB" id="A0A8T2AYS2"/>
<accession>A0A8T2AYS2</accession>
<organism evidence="1 2">
    <name type="scientific">Arabidopsis thaliana x Arabidopsis arenosa</name>
    <dbReference type="NCBI Taxonomy" id="1240361"/>
    <lineage>
        <taxon>Eukaryota</taxon>
        <taxon>Viridiplantae</taxon>
        <taxon>Streptophyta</taxon>
        <taxon>Embryophyta</taxon>
        <taxon>Tracheophyta</taxon>
        <taxon>Spermatophyta</taxon>
        <taxon>Magnoliopsida</taxon>
        <taxon>eudicotyledons</taxon>
        <taxon>Gunneridae</taxon>
        <taxon>Pentapetalae</taxon>
        <taxon>rosids</taxon>
        <taxon>malvids</taxon>
        <taxon>Brassicales</taxon>
        <taxon>Brassicaceae</taxon>
        <taxon>Camelineae</taxon>
        <taxon>Arabidopsis</taxon>
    </lineage>
</organism>
<dbReference type="Proteomes" id="UP000694240">
    <property type="component" value="Chromosome 8"/>
</dbReference>
<evidence type="ECO:0000313" key="2">
    <source>
        <dbReference type="Proteomes" id="UP000694240"/>
    </source>
</evidence>
<proteinExistence type="predicted"/>
<gene>
    <name evidence="1" type="ORF">ISN45_Aa03g026340</name>
</gene>
<name>A0A8T2AYS2_9BRAS</name>
<dbReference type="EMBL" id="JAEFBK010000008">
    <property type="protein sequence ID" value="KAG7578452.1"/>
    <property type="molecule type" value="Genomic_DNA"/>
</dbReference>
<sequence>MFALLLNGGFVFSDRDSQWCTAAAFLDLFLLVHGGRVFWLLGSWWSSKVGWRRRLRLILCGGCRRGPPRLRVSSLGHGSKCGSSVLQFDSECGGLVLLRCGNGFYVHSEKFSPSFVVFRCFVHWLDWVFGCCCCVLCCDAAC</sequence>